<proteinExistence type="predicted"/>
<evidence type="ECO:0000256" key="1">
    <source>
        <dbReference type="ARBA" id="ARBA00011738"/>
    </source>
</evidence>
<evidence type="ECO:0000313" key="7">
    <source>
        <dbReference type="EMBL" id="NHO66995.1"/>
    </source>
</evidence>
<dbReference type="GO" id="GO:0004824">
    <property type="term" value="F:lysine-tRNA ligase activity"/>
    <property type="evidence" value="ECO:0007669"/>
    <property type="project" value="InterPro"/>
</dbReference>
<dbReference type="AlphaFoldDB" id="A0A9E5MMK2"/>
<dbReference type="NCBIfam" id="TIGR00462">
    <property type="entry name" value="genX"/>
    <property type="match status" value="1"/>
</dbReference>
<comment type="caution">
    <text evidence="7">The sequence shown here is derived from an EMBL/GenBank/DDBJ whole genome shotgun (WGS) entry which is preliminary data.</text>
</comment>
<dbReference type="NCBIfam" id="NF006828">
    <property type="entry name" value="PRK09350.1"/>
    <property type="match status" value="1"/>
</dbReference>
<keyword evidence="8" id="KW-1185">Reference proteome</keyword>
<keyword evidence="2" id="KW-0436">Ligase</keyword>
<gene>
    <name evidence="7" type="primary">genX</name>
    <name evidence="7" type="ORF">G8770_15700</name>
</gene>
<feature type="domain" description="Aminoacyl-transfer RNA synthetases class-II family profile" evidence="6">
    <location>
        <begin position="18"/>
        <end position="313"/>
    </location>
</feature>
<dbReference type="SUPFAM" id="SSF55681">
    <property type="entry name" value="Class II aaRS and biotin synthetases"/>
    <property type="match status" value="1"/>
</dbReference>
<dbReference type="InterPro" id="IPR004364">
    <property type="entry name" value="Aa-tRNA-synt_II"/>
</dbReference>
<organism evidence="7 8">
    <name type="scientific">Pseudomaricurvus hydrocarbonicus</name>
    <dbReference type="NCBI Taxonomy" id="1470433"/>
    <lineage>
        <taxon>Bacteria</taxon>
        <taxon>Pseudomonadati</taxon>
        <taxon>Pseudomonadota</taxon>
        <taxon>Gammaproteobacteria</taxon>
        <taxon>Cellvibrionales</taxon>
        <taxon>Cellvibrionaceae</taxon>
        <taxon>Pseudomaricurvus</taxon>
    </lineage>
</organism>
<dbReference type="PROSITE" id="PS50862">
    <property type="entry name" value="AA_TRNA_LIGASE_II"/>
    <property type="match status" value="1"/>
</dbReference>
<comment type="catalytic activity">
    <reaction evidence="5">
        <text>D-beta-lysine + L-lysyl-[protein] + ATP = N(6)-((3R)-3,6-diaminohexanoyl)-L-lysyl-[protein] + AMP + diphosphate + H(+)</text>
        <dbReference type="Rhea" id="RHEA:83435"/>
        <dbReference type="Rhea" id="RHEA-COMP:9752"/>
        <dbReference type="Rhea" id="RHEA-COMP:20131"/>
        <dbReference type="ChEBI" id="CHEBI:15378"/>
        <dbReference type="ChEBI" id="CHEBI:29969"/>
        <dbReference type="ChEBI" id="CHEBI:30616"/>
        <dbReference type="ChEBI" id="CHEBI:33019"/>
        <dbReference type="ChEBI" id="CHEBI:84138"/>
        <dbReference type="ChEBI" id="CHEBI:156053"/>
        <dbReference type="ChEBI" id="CHEBI:456215"/>
    </reaction>
    <physiologicalReaction direction="left-to-right" evidence="5">
        <dbReference type="Rhea" id="RHEA:83436"/>
    </physiologicalReaction>
</comment>
<dbReference type="Gene3D" id="3.30.930.10">
    <property type="entry name" value="Bira Bifunctional Protein, Domain 2"/>
    <property type="match status" value="1"/>
</dbReference>
<dbReference type="InterPro" id="IPR045864">
    <property type="entry name" value="aa-tRNA-synth_II/BPL/LPL"/>
</dbReference>
<evidence type="ECO:0000313" key="8">
    <source>
        <dbReference type="Proteomes" id="UP000787472"/>
    </source>
</evidence>
<dbReference type="InterPro" id="IPR006195">
    <property type="entry name" value="aa-tRNA-synth_II"/>
</dbReference>
<dbReference type="PANTHER" id="PTHR42918:SF6">
    <property type="entry name" value="ELONGATION FACTOR P--(R)-BETA-LYSINE LIGASE"/>
    <property type="match status" value="1"/>
</dbReference>
<protein>
    <submittedName>
        <fullName evidence="7">EF-P lysine aminoacylase GenX</fullName>
    </submittedName>
</protein>
<dbReference type="PANTHER" id="PTHR42918">
    <property type="entry name" value="LYSYL-TRNA SYNTHETASE"/>
    <property type="match status" value="1"/>
</dbReference>
<dbReference type="FunFam" id="3.30.930.10:FF:000017">
    <property type="entry name" value="Elongation factor P--(R)-beta-lysine ligase"/>
    <property type="match status" value="1"/>
</dbReference>
<evidence type="ECO:0000259" key="6">
    <source>
        <dbReference type="PROSITE" id="PS50862"/>
    </source>
</evidence>
<keyword evidence="3" id="KW-0547">Nucleotide-binding</keyword>
<comment type="subunit">
    <text evidence="1">Homodimer.</text>
</comment>
<keyword evidence="4" id="KW-0067">ATP-binding</keyword>
<dbReference type="Proteomes" id="UP000787472">
    <property type="component" value="Unassembled WGS sequence"/>
</dbReference>
<dbReference type="GO" id="GO:0005829">
    <property type="term" value="C:cytosol"/>
    <property type="evidence" value="ECO:0007669"/>
    <property type="project" value="TreeGrafter"/>
</dbReference>
<dbReference type="GO" id="GO:0005524">
    <property type="term" value="F:ATP binding"/>
    <property type="evidence" value="ECO:0007669"/>
    <property type="project" value="UniProtKB-KW"/>
</dbReference>
<dbReference type="InterPro" id="IPR004525">
    <property type="entry name" value="EpmA"/>
</dbReference>
<evidence type="ECO:0000256" key="3">
    <source>
        <dbReference type="ARBA" id="ARBA00022741"/>
    </source>
</evidence>
<evidence type="ECO:0000256" key="5">
    <source>
        <dbReference type="ARBA" id="ARBA00052794"/>
    </source>
</evidence>
<dbReference type="GO" id="GO:0006430">
    <property type="term" value="P:lysyl-tRNA aminoacylation"/>
    <property type="evidence" value="ECO:0007669"/>
    <property type="project" value="InterPro"/>
</dbReference>
<dbReference type="RefSeq" id="WP_167188857.1">
    <property type="nucleotide sequence ID" value="NZ_JAAONZ010000013.1"/>
</dbReference>
<evidence type="ECO:0000256" key="4">
    <source>
        <dbReference type="ARBA" id="ARBA00022840"/>
    </source>
</evidence>
<dbReference type="Pfam" id="PF00152">
    <property type="entry name" value="tRNA-synt_2"/>
    <property type="match status" value="1"/>
</dbReference>
<sequence length="317" mass="35757">MTSSDWRPSATLDAVQQRAELYRGLREFFYQRQVTEVDVPSLSRAAVSDPHIDSINAQVCGEALYLQTSPEFFMKRLLAAGCGDIYSLNKAFRNGEAGRRHNPEFTMLEWYRRGWDDQRLMDEVAELIGACVELSSVQRLSYREVFQRELGLDPHIASVGELQHVARQLCDIQWDDDDRDVWLDVLMTHVIEPGLGDGLVLVYDFPASQAALARLGVDAQGQQVARRFEAYVGGVELANGYWELCDGQEQAQRLQSDLRKRQALDLPQYPVDQHLIEALTAGLPDCAGVALGVDRLLMLTTGINDIRQLLAFPFERV</sequence>
<reference evidence="7" key="1">
    <citation type="submission" date="2020-03" db="EMBL/GenBank/DDBJ databases">
        <authorList>
            <person name="Guo F."/>
        </authorList>
    </citation>
    <scope>NUCLEOTIDE SEQUENCE</scope>
    <source>
        <strain evidence="7">JCM 30134</strain>
    </source>
</reference>
<accession>A0A9E5MMK2</accession>
<name>A0A9E5MMK2_9GAMM</name>
<evidence type="ECO:0000256" key="2">
    <source>
        <dbReference type="ARBA" id="ARBA00022598"/>
    </source>
</evidence>
<dbReference type="GO" id="GO:0000049">
    <property type="term" value="F:tRNA binding"/>
    <property type="evidence" value="ECO:0007669"/>
    <property type="project" value="TreeGrafter"/>
</dbReference>
<dbReference type="EMBL" id="JAAONZ010000013">
    <property type="protein sequence ID" value="NHO66995.1"/>
    <property type="molecule type" value="Genomic_DNA"/>
</dbReference>